<dbReference type="InterPro" id="IPR010982">
    <property type="entry name" value="Lambda_DNA-bd_dom_sf"/>
</dbReference>
<organism evidence="2 3">
    <name type="scientific">Brevibacillus porteri</name>
    <dbReference type="NCBI Taxonomy" id="2126350"/>
    <lineage>
        <taxon>Bacteria</taxon>
        <taxon>Bacillati</taxon>
        <taxon>Bacillota</taxon>
        <taxon>Bacilli</taxon>
        <taxon>Bacillales</taxon>
        <taxon>Paenibacillaceae</taxon>
        <taxon>Brevibacillus</taxon>
    </lineage>
</organism>
<feature type="domain" description="HTH cro/C1-type" evidence="1">
    <location>
        <begin position="11"/>
        <end position="65"/>
    </location>
</feature>
<dbReference type="RefSeq" id="WP_106835878.1">
    <property type="nucleotide sequence ID" value="NZ_JARMEW010000063.1"/>
</dbReference>
<name>A0ABX5FMC6_9BACL</name>
<dbReference type="CDD" id="cd00093">
    <property type="entry name" value="HTH_XRE"/>
    <property type="match status" value="1"/>
</dbReference>
<dbReference type="Proteomes" id="UP000241645">
    <property type="component" value="Unassembled WGS sequence"/>
</dbReference>
<dbReference type="SMART" id="SM00530">
    <property type="entry name" value="HTH_XRE"/>
    <property type="match status" value="1"/>
</dbReference>
<dbReference type="EMBL" id="PXZO01000051">
    <property type="protein sequence ID" value="PSK06318.1"/>
    <property type="molecule type" value="Genomic_DNA"/>
</dbReference>
<dbReference type="Pfam" id="PF01381">
    <property type="entry name" value="HTH_3"/>
    <property type="match status" value="1"/>
</dbReference>
<reference evidence="2 3" key="1">
    <citation type="submission" date="2018-03" db="EMBL/GenBank/DDBJ databases">
        <title>Brevisbacillus phylogenomics.</title>
        <authorList>
            <person name="Dunlap C."/>
        </authorList>
    </citation>
    <scope>NUCLEOTIDE SEQUENCE [LARGE SCALE GENOMIC DNA]</scope>
    <source>
        <strain evidence="2 3">NRRL B-41110</strain>
    </source>
</reference>
<comment type="caution">
    <text evidence="2">The sequence shown here is derived from an EMBL/GenBank/DDBJ whole genome shotgun (WGS) entry which is preliminary data.</text>
</comment>
<protein>
    <submittedName>
        <fullName evidence="2">XRE family transcriptional regulator</fullName>
    </submittedName>
</protein>
<sequence length="83" mass="9560">MKIKVKNTDRLNELIIMKGFNKTDFAKEIQLSQPMTIQITNGDRSPSPKTARRIVETLECEWDEIFEIVKSTQPGIKPQTIAR</sequence>
<dbReference type="PROSITE" id="PS50943">
    <property type="entry name" value="HTH_CROC1"/>
    <property type="match status" value="1"/>
</dbReference>
<evidence type="ECO:0000259" key="1">
    <source>
        <dbReference type="PROSITE" id="PS50943"/>
    </source>
</evidence>
<proteinExistence type="predicted"/>
<gene>
    <name evidence="2" type="ORF">C7R92_23825</name>
</gene>
<dbReference type="GeneID" id="95753127"/>
<keyword evidence="3" id="KW-1185">Reference proteome</keyword>
<dbReference type="InterPro" id="IPR001387">
    <property type="entry name" value="Cro/C1-type_HTH"/>
</dbReference>
<evidence type="ECO:0000313" key="3">
    <source>
        <dbReference type="Proteomes" id="UP000241645"/>
    </source>
</evidence>
<dbReference type="SUPFAM" id="SSF47413">
    <property type="entry name" value="lambda repressor-like DNA-binding domains"/>
    <property type="match status" value="1"/>
</dbReference>
<dbReference type="Gene3D" id="1.10.260.40">
    <property type="entry name" value="lambda repressor-like DNA-binding domains"/>
    <property type="match status" value="1"/>
</dbReference>
<evidence type="ECO:0000313" key="2">
    <source>
        <dbReference type="EMBL" id="PSK06318.1"/>
    </source>
</evidence>
<accession>A0ABX5FMC6</accession>